<dbReference type="AlphaFoldDB" id="A0A6P1YRI3"/>
<keyword evidence="1" id="KW-1133">Transmembrane helix</keyword>
<dbReference type="RefSeq" id="WP_163075806.1">
    <property type="nucleotide sequence ID" value="NZ_CP048630.1"/>
</dbReference>
<evidence type="ECO:0000313" key="3">
    <source>
        <dbReference type="Proteomes" id="UP000464751"/>
    </source>
</evidence>
<keyword evidence="1" id="KW-0472">Membrane</keyword>
<evidence type="ECO:0000313" key="2">
    <source>
        <dbReference type="EMBL" id="QIB34663.1"/>
    </source>
</evidence>
<dbReference type="KEGG" id="apra:G3A50_13780"/>
<dbReference type="EMBL" id="CP048630">
    <property type="protein sequence ID" value="QIB34663.1"/>
    <property type="molecule type" value="Genomic_DNA"/>
</dbReference>
<reference evidence="2 3" key="1">
    <citation type="submission" date="2020-02" db="EMBL/GenBank/DDBJ databases">
        <authorList>
            <person name="Li G."/>
        </authorList>
    </citation>
    <scope>NUCLEOTIDE SEQUENCE [LARGE SCALE GENOMIC DNA]</scope>
    <source>
        <strain evidence="2 3">DSM 102029</strain>
    </source>
</reference>
<feature type="transmembrane region" description="Helical" evidence="1">
    <location>
        <begin position="12"/>
        <end position="34"/>
    </location>
</feature>
<keyword evidence="3" id="KW-1185">Reference proteome</keyword>
<dbReference type="Proteomes" id="UP000464751">
    <property type="component" value="Chromosome"/>
</dbReference>
<organism evidence="2 3">
    <name type="scientific">Ancylobacter pratisalsi</name>
    <dbReference type="NCBI Taxonomy" id="1745854"/>
    <lineage>
        <taxon>Bacteria</taxon>
        <taxon>Pseudomonadati</taxon>
        <taxon>Pseudomonadota</taxon>
        <taxon>Alphaproteobacteria</taxon>
        <taxon>Hyphomicrobiales</taxon>
        <taxon>Xanthobacteraceae</taxon>
        <taxon>Ancylobacter</taxon>
    </lineage>
</organism>
<accession>A0A6P1YRI3</accession>
<gene>
    <name evidence="2" type="ORF">G3A50_13780</name>
</gene>
<sequence length="49" mass="5529">MTVSLARLFWIAKELCVVACLYLTLMMIPALYLVDAVWNGGRLVSTVWP</sequence>
<name>A0A6P1YRI3_9HYPH</name>
<protein>
    <submittedName>
        <fullName evidence="2">Uncharacterized protein</fullName>
    </submittedName>
</protein>
<proteinExistence type="predicted"/>
<evidence type="ECO:0000256" key="1">
    <source>
        <dbReference type="SAM" id="Phobius"/>
    </source>
</evidence>
<keyword evidence="1" id="KW-0812">Transmembrane</keyword>